<dbReference type="RefSeq" id="WP_168108939.1">
    <property type="nucleotide sequence ID" value="NZ_VTOX01000007.1"/>
</dbReference>
<evidence type="ECO:0000256" key="6">
    <source>
        <dbReference type="ARBA" id="ARBA00022927"/>
    </source>
</evidence>
<dbReference type="GO" id="GO:0015031">
    <property type="term" value="P:protein transport"/>
    <property type="evidence" value="ECO:0007669"/>
    <property type="project" value="UniProtKB-KW"/>
</dbReference>
<dbReference type="Proteomes" id="UP000521868">
    <property type="component" value="Unassembled WGS sequence"/>
</dbReference>
<dbReference type="GO" id="GO:0005886">
    <property type="term" value="C:plasma membrane"/>
    <property type="evidence" value="ECO:0007669"/>
    <property type="project" value="UniProtKB-SubCell"/>
</dbReference>
<keyword evidence="3" id="KW-1003">Cell membrane</keyword>
<organism evidence="11 12">
    <name type="scientific">Ramlibacter lithotrophicus</name>
    <dbReference type="NCBI Taxonomy" id="2606681"/>
    <lineage>
        <taxon>Bacteria</taxon>
        <taxon>Pseudomonadati</taxon>
        <taxon>Pseudomonadota</taxon>
        <taxon>Betaproteobacteria</taxon>
        <taxon>Burkholderiales</taxon>
        <taxon>Comamonadaceae</taxon>
        <taxon>Ramlibacter</taxon>
    </lineage>
</organism>
<dbReference type="InterPro" id="IPR024961">
    <property type="entry name" value="T2SS_GspC_N"/>
</dbReference>
<keyword evidence="12" id="KW-1185">Reference proteome</keyword>
<dbReference type="EMBL" id="VTOX01000007">
    <property type="protein sequence ID" value="NKE67814.1"/>
    <property type="molecule type" value="Genomic_DNA"/>
</dbReference>
<sequence>MVTNMQSRWAVAGTTFLLWALVAASAVFWGLRMSARSGAAPLAPAVTRAPAAADPLAVARLLGASPAATAAAAPAAPALASRLMLVGVVAGAASQKGVALISVDGKPAKPFRVGAAIEEGVVLQSVQGRRAVLAQGGDGQSVLTLELPRAGADAGAAASSPVPAEAPGAQVRRNRR</sequence>
<keyword evidence="5" id="KW-0812">Transmembrane</keyword>
<keyword evidence="6" id="KW-0653">Protein transport</keyword>
<evidence type="ECO:0000313" key="11">
    <source>
        <dbReference type="EMBL" id="NKE67814.1"/>
    </source>
</evidence>
<evidence type="ECO:0000256" key="1">
    <source>
        <dbReference type="ARBA" id="ARBA00004533"/>
    </source>
</evidence>
<evidence type="ECO:0000259" key="10">
    <source>
        <dbReference type="Pfam" id="PF11356"/>
    </source>
</evidence>
<keyword evidence="8" id="KW-0472">Membrane</keyword>
<evidence type="ECO:0000256" key="3">
    <source>
        <dbReference type="ARBA" id="ARBA00022475"/>
    </source>
</evidence>
<feature type="domain" description="Type II secretion system protein GspC N-terminal" evidence="10">
    <location>
        <begin position="18"/>
        <end position="138"/>
    </location>
</feature>
<evidence type="ECO:0000256" key="2">
    <source>
        <dbReference type="ARBA" id="ARBA00022448"/>
    </source>
</evidence>
<evidence type="ECO:0000256" key="7">
    <source>
        <dbReference type="ARBA" id="ARBA00022989"/>
    </source>
</evidence>
<dbReference type="Gene3D" id="2.30.30.830">
    <property type="match status" value="1"/>
</dbReference>
<dbReference type="AlphaFoldDB" id="A0A7X6DIJ2"/>
<evidence type="ECO:0000313" key="12">
    <source>
        <dbReference type="Proteomes" id="UP000521868"/>
    </source>
</evidence>
<evidence type="ECO:0000256" key="4">
    <source>
        <dbReference type="ARBA" id="ARBA00022519"/>
    </source>
</evidence>
<feature type="compositionally biased region" description="Low complexity" evidence="9">
    <location>
        <begin position="153"/>
        <end position="169"/>
    </location>
</feature>
<evidence type="ECO:0000256" key="5">
    <source>
        <dbReference type="ARBA" id="ARBA00022692"/>
    </source>
</evidence>
<keyword evidence="2" id="KW-0813">Transport</keyword>
<keyword evidence="4" id="KW-0997">Cell inner membrane</keyword>
<reference evidence="11 12" key="1">
    <citation type="journal article" date="2020" name="Nature">
        <title>Bacterial chemolithoautotrophy via manganese oxidation.</title>
        <authorList>
            <person name="Yu H."/>
            <person name="Leadbetter J.R."/>
        </authorList>
    </citation>
    <scope>NUCLEOTIDE SEQUENCE [LARGE SCALE GENOMIC DNA]</scope>
    <source>
        <strain evidence="11 12">RBP-1</strain>
    </source>
</reference>
<evidence type="ECO:0000256" key="9">
    <source>
        <dbReference type="SAM" id="MobiDB-lite"/>
    </source>
</evidence>
<dbReference type="Pfam" id="PF11356">
    <property type="entry name" value="T2SSC"/>
    <property type="match status" value="1"/>
</dbReference>
<protein>
    <submittedName>
        <fullName evidence="11">General secretion pathway protein C</fullName>
    </submittedName>
</protein>
<comment type="subcellular location">
    <subcellularLocation>
        <location evidence="1">Cell inner membrane</location>
    </subcellularLocation>
</comment>
<comment type="caution">
    <text evidence="11">The sequence shown here is derived from an EMBL/GenBank/DDBJ whole genome shotgun (WGS) entry which is preliminary data.</text>
</comment>
<feature type="region of interest" description="Disordered" evidence="9">
    <location>
        <begin position="153"/>
        <end position="176"/>
    </location>
</feature>
<accession>A0A7X6DIJ2</accession>
<keyword evidence="7" id="KW-1133">Transmembrane helix</keyword>
<name>A0A7X6DIJ2_9BURK</name>
<proteinExistence type="predicted"/>
<gene>
    <name evidence="11" type="ORF">RAMLITH_18485</name>
</gene>
<evidence type="ECO:0000256" key="8">
    <source>
        <dbReference type="ARBA" id="ARBA00023136"/>
    </source>
</evidence>